<evidence type="ECO:0000256" key="1">
    <source>
        <dbReference type="SAM" id="MobiDB-lite"/>
    </source>
</evidence>
<proteinExistence type="predicted"/>
<sequence length="384" mass="39314">MEVCVAAGEAWRAVVVLELLGALGMLPDAGTIADLMELSGGDAPLLARLSELLADASSCQTSPVASSASKDHPPSPPSRPASESPLQRRLSAFGSIFSRISGQRRGSLPGPSAAAAEPQKPATLGTVVELDAAQLDALAGACSRLPSPPDEALPYTDAADAFTRALQAVEARQGGGCQTASVPAVSLPRCPGCGVTLSESELRQGVPAGTGSDSQAEGAGCRHTRAAMLGRRESQDGASRAHSPAERAAARDRTPPPPEGGGGGEGRARTVDVESPESLLRKLRLVLQSRDGKPGAWPETPMSVGGPDSGTALDSVEPGLWLNLARYSFGEGLPLQALRRPVGSAYMRGSAGKGESAGVDTDVPSLARAVRELARALRESEPES</sequence>
<feature type="region of interest" description="Disordered" evidence="1">
    <location>
        <begin position="230"/>
        <end position="275"/>
    </location>
</feature>
<accession>A0A7S0PFU9</accession>
<gene>
    <name evidence="2" type="ORF">CROE0942_LOCUS12571</name>
</gene>
<name>A0A7S0PFU9_CAFRO</name>
<feature type="compositionally biased region" description="Basic and acidic residues" evidence="1">
    <location>
        <begin position="243"/>
        <end position="254"/>
    </location>
</feature>
<dbReference type="EMBL" id="HBET01018677">
    <property type="protein sequence ID" value="CAD8568191.1"/>
    <property type="molecule type" value="Transcribed_RNA"/>
</dbReference>
<feature type="region of interest" description="Disordered" evidence="1">
    <location>
        <begin position="60"/>
        <end position="85"/>
    </location>
</feature>
<reference evidence="2" key="1">
    <citation type="submission" date="2021-01" db="EMBL/GenBank/DDBJ databases">
        <authorList>
            <person name="Corre E."/>
            <person name="Pelletier E."/>
            <person name="Niang G."/>
            <person name="Scheremetjew M."/>
            <person name="Finn R."/>
            <person name="Kale V."/>
            <person name="Holt S."/>
            <person name="Cochrane G."/>
            <person name="Meng A."/>
            <person name="Brown T."/>
            <person name="Cohen L."/>
        </authorList>
    </citation>
    <scope>NUCLEOTIDE SEQUENCE</scope>
    <source>
        <strain evidence="2">E4-10</strain>
    </source>
</reference>
<evidence type="ECO:0000313" key="2">
    <source>
        <dbReference type="EMBL" id="CAD8568191.1"/>
    </source>
</evidence>
<protein>
    <submittedName>
        <fullName evidence="2">Uncharacterized protein</fullName>
    </submittedName>
</protein>
<dbReference type="AlphaFoldDB" id="A0A7S0PFU9"/>
<organism evidence="2">
    <name type="scientific">Cafeteria roenbergensis</name>
    <name type="common">Marine flagellate</name>
    <dbReference type="NCBI Taxonomy" id="33653"/>
    <lineage>
        <taxon>Eukaryota</taxon>
        <taxon>Sar</taxon>
        <taxon>Stramenopiles</taxon>
        <taxon>Bigyra</taxon>
        <taxon>Opalozoa</taxon>
        <taxon>Bicosoecida</taxon>
        <taxon>Cafeteriaceae</taxon>
        <taxon>Cafeteria</taxon>
    </lineage>
</organism>